<evidence type="ECO:0000256" key="15">
    <source>
        <dbReference type="ARBA" id="ARBA00025049"/>
    </source>
</evidence>
<comment type="subcellular location">
    <subcellularLocation>
        <location evidence="3 19">Cytoplasm</location>
    </subcellularLocation>
</comment>
<dbReference type="HAMAP" id="MF_00406">
    <property type="entry name" value="FabZ"/>
    <property type="match status" value="1"/>
</dbReference>
<dbReference type="Gene3D" id="3.30.1700.10">
    <property type="entry name" value="lpxc deacetylase, domain 2"/>
    <property type="match status" value="1"/>
</dbReference>
<keyword evidence="6 18" id="KW-0444">Lipid biosynthesis</keyword>
<comment type="function">
    <text evidence="15 19">Involved in unsaturated fatty acids biosynthesis. Catalyzes the dehydration of short chain beta-hydroxyacyl-ACPs and long chain saturated and unsaturated beta-hydroxyacyl-ACPs.</text>
</comment>
<evidence type="ECO:0000256" key="14">
    <source>
        <dbReference type="ARBA" id="ARBA00024535"/>
    </source>
</evidence>
<dbReference type="InterPro" id="IPR029069">
    <property type="entry name" value="HotDog_dom_sf"/>
</dbReference>
<evidence type="ECO:0000256" key="5">
    <source>
        <dbReference type="ARBA" id="ARBA00022490"/>
    </source>
</evidence>
<keyword evidence="11 18" id="KW-0443">Lipid metabolism</keyword>
<evidence type="ECO:0000256" key="3">
    <source>
        <dbReference type="ARBA" id="ARBA00004496"/>
    </source>
</evidence>
<keyword evidence="10 18" id="KW-0862">Zinc</keyword>
<dbReference type="HAMAP" id="MF_00388">
    <property type="entry name" value="LpxC"/>
    <property type="match status" value="1"/>
</dbReference>
<comment type="catalytic activity">
    <reaction evidence="19">
        <text>a (3R)-hydroxyacyl-[ACP] = a (2E)-enoyl-[ACP] + H2O</text>
        <dbReference type="Rhea" id="RHEA:13097"/>
        <dbReference type="Rhea" id="RHEA-COMP:9925"/>
        <dbReference type="Rhea" id="RHEA-COMP:9945"/>
        <dbReference type="ChEBI" id="CHEBI:15377"/>
        <dbReference type="ChEBI" id="CHEBI:78784"/>
        <dbReference type="ChEBI" id="CHEBI:78827"/>
        <dbReference type="EC" id="4.2.1.59"/>
    </reaction>
</comment>
<keyword evidence="7 18" id="KW-0441">Lipid A biosynthesis</keyword>
<keyword evidence="5 19" id="KW-0963">Cytoplasm</keyword>
<evidence type="ECO:0000256" key="18">
    <source>
        <dbReference type="HAMAP-Rule" id="MF_00388"/>
    </source>
</evidence>
<evidence type="ECO:0000256" key="4">
    <source>
        <dbReference type="ARBA" id="ARBA00005002"/>
    </source>
</evidence>
<evidence type="ECO:0000256" key="11">
    <source>
        <dbReference type="ARBA" id="ARBA00023098"/>
    </source>
</evidence>
<dbReference type="RefSeq" id="WP_008621132.1">
    <property type="nucleotide sequence ID" value="NZ_AP025941.1"/>
</dbReference>
<accession>A0A6N3GI71</accession>
<dbReference type="InterPro" id="IPR011334">
    <property type="entry name" value="UDP-acyl_GlcNac_deAcase_C"/>
</dbReference>
<evidence type="ECO:0000256" key="12">
    <source>
        <dbReference type="ARBA" id="ARBA00023239"/>
    </source>
</evidence>
<dbReference type="InterPro" id="IPR010084">
    <property type="entry name" value="FabZ"/>
</dbReference>
<evidence type="ECO:0000256" key="8">
    <source>
        <dbReference type="ARBA" id="ARBA00022723"/>
    </source>
</evidence>
<dbReference type="PANTHER" id="PTHR33694:SF1">
    <property type="entry name" value="UDP-3-O-ACYL-N-ACETYLGLUCOSAMINE DEACETYLASE 1, MITOCHONDRIAL-RELATED"/>
    <property type="match status" value="1"/>
</dbReference>
<gene>
    <name evidence="18 20" type="primary">lpxC</name>
    <name evidence="19" type="synonym">fabZ</name>
    <name evidence="20" type="ORF">PCLFYP37_03450</name>
</gene>
<dbReference type="CDD" id="cd01288">
    <property type="entry name" value="FabZ"/>
    <property type="match status" value="1"/>
</dbReference>
<dbReference type="InterPro" id="IPR013114">
    <property type="entry name" value="FabA_FabZ"/>
</dbReference>
<dbReference type="GeneID" id="98397306"/>
<evidence type="ECO:0000256" key="1">
    <source>
        <dbReference type="ARBA" id="ARBA00001947"/>
    </source>
</evidence>
<dbReference type="NCBIfam" id="TIGR00325">
    <property type="entry name" value="lpxC"/>
    <property type="match status" value="1"/>
</dbReference>
<dbReference type="NCBIfam" id="TIGR01750">
    <property type="entry name" value="fabZ"/>
    <property type="match status" value="1"/>
</dbReference>
<feature type="binding site" evidence="18">
    <location>
        <position position="78"/>
    </location>
    <ligand>
        <name>Zn(2+)</name>
        <dbReference type="ChEBI" id="CHEBI:29105"/>
    </ligand>
</feature>
<dbReference type="GO" id="GO:0009245">
    <property type="term" value="P:lipid A biosynthetic process"/>
    <property type="evidence" value="ECO:0007669"/>
    <property type="project" value="UniProtKB-UniRule"/>
</dbReference>
<dbReference type="Gene3D" id="3.30.230.20">
    <property type="entry name" value="lpxc deacetylase, domain 1"/>
    <property type="match status" value="1"/>
</dbReference>
<keyword evidence="12 19" id="KW-0456">Lyase</keyword>
<dbReference type="GO" id="GO:0103117">
    <property type="term" value="F:UDP-3-O-acyl-N-acetylglucosamine deacetylase activity"/>
    <property type="evidence" value="ECO:0007669"/>
    <property type="project" value="UniProtKB-UniRule"/>
</dbReference>
<evidence type="ECO:0000313" key="20">
    <source>
        <dbReference type="EMBL" id="VYU64164.1"/>
    </source>
</evidence>
<evidence type="ECO:0000256" key="7">
    <source>
        <dbReference type="ARBA" id="ARBA00022556"/>
    </source>
</evidence>
<evidence type="ECO:0000256" key="6">
    <source>
        <dbReference type="ARBA" id="ARBA00022516"/>
    </source>
</evidence>
<evidence type="ECO:0000256" key="19">
    <source>
        <dbReference type="HAMAP-Rule" id="MF_00406"/>
    </source>
</evidence>
<protein>
    <recommendedName>
        <fullName evidence="18 19">Multifunctional fusion protein</fullName>
    </recommendedName>
    <domain>
        <recommendedName>
            <fullName evidence="19">3-hydroxyacyl-[acyl-carrier-protein] dehydratase FabZ</fullName>
            <ecNumber evidence="19">4.2.1.59</ecNumber>
        </recommendedName>
        <alternativeName>
            <fullName evidence="19">(3R)-hydroxymyristoyl-[acyl-carrier-protein] dehydratase</fullName>
        </alternativeName>
        <alternativeName>
            <fullName evidence="19">Beta-hydroxyacyl-ACP dehydratase</fullName>
            <shortName evidence="19">(3R)-hydroxymyristoyl-ACP dehydrase</shortName>
        </alternativeName>
    </domain>
    <domain>
        <recommendedName>
            <fullName evidence="18">UDP-3-O-acyl-N-acetylglucosamine deacetylase</fullName>
            <shortName evidence="18">UDP-3-O-acyl-GlcNAc deacetylase</shortName>
            <ecNumber evidence="18">3.5.1.108</ecNumber>
        </recommendedName>
        <alternativeName>
            <fullName evidence="18">UDP-3-O-[R-3-hydroxymyristoyl]-N-acetylglucosamine deacetylase</fullName>
        </alternativeName>
    </domain>
</protein>
<dbReference type="UniPathway" id="UPA00359">
    <property type="reaction ID" value="UER00478"/>
</dbReference>
<feature type="binding site" evidence="18">
    <location>
        <position position="260"/>
    </location>
    <ligand>
        <name>Zn(2+)</name>
        <dbReference type="ChEBI" id="CHEBI:29105"/>
    </ligand>
</feature>
<dbReference type="Gene3D" id="3.10.129.10">
    <property type="entry name" value="Hotdog Thioesterase"/>
    <property type="match status" value="1"/>
</dbReference>
<dbReference type="EC" id="4.2.1.59" evidence="19"/>
<comment type="similarity">
    <text evidence="17">In the C-terminal section; belongs to the thioester dehydratase family.</text>
</comment>
<evidence type="ECO:0000256" key="9">
    <source>
        <dbReference type="ARBA" id="ARBA00022801"/>
    </source>
</evidence>
<dbReference type="InterPro" id="IPR004463">
    <property type="entry name" value="UDP-acyl_GlcNac_deAcase"/>
</dbReference>
<dbReference type="GO" id="GO:0046872">
    <property type="term" value="F:metal ion binding"/>
    <property type="evidence" value="ECO:0007669"/>
    <property type="project" value="UniProtKB-KW"/>
</dbReference>
<comment type="function">
    <text evidence="2 18">Catalyzes the hydrolysis of UDP-3-O-myristoyl-N-acetylglucosamine to form UDP-3-O-myristoylglucosamine and acetate, the committed step in lipid A biosynthesis.</text>
</comment>
<dbReference type="InterPro" id="IPR015870">
    <property type="entry name" value="UDP-acyl_N-AcGlcN_deAcase_N"/>
</dbReference>
<comment type="similarity">
    <text evidence="18">Belongs to the LpxC family.</text>
</comment>
<dbReference type="EC" id="3.5.1.108" evidence="18"/>
<comment type="cofactor">
    <cofactor evidence="1 18">
        <name>Zn(2+)</name>
        <dbReference type="ChEBI" id="CHEBI:29105"/>
    </cofactor>
</comment>
<comment type="similarity">
    <text evidence="19">Belongs to the thioester dehydratase family. FabZ subfamily.</text>
</comment>
<comment type="similarity">
    <text evidence="16">In the N-terminal section; belongs to the LpxC family.</text>
</comment>
<evidence type="ECO:0000256" key="13">
    <source>
        <dbReference type="ARBA" id="ARBA00023268"/>
    </source>
</evidence>
<dbReference type="Pfam" id="PF03331">
    <property type="entry name" value="LpxC"/>
    <property type="match status" value="2"/>
</dbReference>
<keyword evidence="9 18" id="KW-0378">Hydrolase</keyword>
<keyword evidence="13" id="KW-0511">Multifunctional enzyme</keyword>
<comment type="catalytic activity">
    <reaction evidence="14 18">
        <text>a UDP-3-O-[(3R)-3-hydroxyacyl]-N-acetyl-alpha-D-glucosamine + H2O = a UDP-3-O-[(3R)-3-hydroxyacyl]-alpha-D-glucosamine + acetate</text>
        <dbReference type="Rhea" id="RHEA:67816"/>
        <dbReference type="ChEBI" id="CHEBI:15377"/>
        <dbReference type="ChEBI" id="CHEBI:30089"/>
        <dbReference type="ChEBI" id="CHEBI:137740"/>
        <dbReference type="ChEBI" id="CHEBI:173225"/>
        <dbReference type="EC" id="3.5.1.108"/>
    </reaction>
</comment>
<feature type="active site" evidence="19">
    <location>
        <position position="364"/>
    </location>
</feature>
<evidence type="ECO:0000256" key="2">
    <source>
        <dbReference type="ARBA" id="ARBA00002923"/>
    </source>
</evidence>
<dbReference type="NCBIfam" id="NF000582">
    <property type="entry name" value="PRK00006.1"/>
    <property type="match status" value="1"/>
</dbReference>
<comment type="pathway">
    <text evidence="4 18">Glycolipid biosynthesis; lipid IV(A) biosynthesis; lipid IV(A) from (3R)-3-hydroxytetradecanoyl-[acyl-carrier-protein] and UDP-N-acetyl-alpha-D-glucosamine: step 2/6.</text>
</comment>
<sequence length="461" mass="51234">MLKQKTLQGSFSLCGKGLHTGLNLTVTFNPAPENHGYKIQRIDLDGRPIIDAVAENVVETTRGTVLGRGEARCSTVEHALAALYAMGVDNCLLQVNGPEVPILDGSAEIYVENIKRVGIAEQNAVKDYYIIRKKLEVKDEETGSCITILPDEQFSITAMISFNSKVLSSQFATLDNMENFESEIAPSRTFVFVREVEQLMAAGLIKGGDLDNAIVIYENEMSQEKLDKLADSIGVPHHDATEKGYLNHKPLVWENEPARHKLLDIIGDMALIGKPIKGRIIATRPGHTINNKFARLIRKEIRAHEIQAPGYDCNEPPVMDVNRIRELLPHRYPMQLVDKVIELGPTTIVAVKNVTSNEPFFTGHFPQEPVMPGVLQIEAMAQAGGLLVLNSVDEPERWSTYFLRIDQVKFRQKVVPGDTLLFKVELLAPVRHGISSMRGYVFVGESIVTEATFTAQIVKNK</sequence>
<dbReference type="PANTHER" id="PTHR33694">
    <property type="entry name" value="UDP-3-O-ACYL-N-ACETYLGLUCOSAMINE DEACETYLASE 1, MITOCHONDRIAL-RELATED"/>
    <property type="match status" value="1"/>
</dbReference>
<keyword evidence="8 18" id="KW-0479">Metal-binding</keyword>
<dbReference type="GO" id="GO:0016020">
    <property type="term" value="C:membrane"/>
    <property type="evidence" value="ECO:0007669"/>
    <property type="project" value="GOC"/>
</dbReference>
<organism evidence="20">
    <name type="scientific">Paraprevotella clara</name>
    <dbReference type="NCBI Taxonomy" id="454154"/>
    <lineage>
        <taxon>Bacteria</taxon>
        <taxon>Pseudomonadati</taxon>
        <taxon>Bacteroidota</taxon>
        <taxon>Bacteroidia</taxon>
        <taxon>Bacteroidales</taxon>
        <taxon>Prevotellaceae</taxon>
        <taxon>Paraprevotella</taxon>
    </lineage>
</organism>
<feature type="active site" description="Proton donor" evidence="18">
    <location>
        <position position="287"/>
    </location>
</feature>
<evidence type="ECO:0000256" key="16">
    <source>
        <dbReference type="ARBA" id="ARBA00061221"/>
    </source>
</evidence>
<proteinExistence type="inferred from homology"/>
<dbReference type="GO" id="GO:0005737">
    <property type="term" value="C:cytoplasm"/>
    <property type="evidence" value="ECO:0007669"/>
    <property type="project" value="UniProtKB-SubCell"/>
</dbReference>
<dbReference type="Pfam" id="PF07977">
    <property type="entry name" value="FabA"/>
    <property type="match status" value="1"/>
</dbReference>
<evidence type="ECO:0000256" key="10">
    <source>
        <dbReference type="ARBA" id="ARBA00022833"/>
    </source>
</evidence>
<feature type="binding site" evidence="18">
    <location>
        <position position="264"/>
    </location>
    <ligand>
        <name>Zn(2+)</name>
        <dbReference type="ChEBI" id="CHEBI:29105"/>
    </ligand>
</feature>
<evidence type="ECO:0000256" key="17">
    <source>
        <dbReference type="ARBA" id="ARBA00061355"/>
    </source>
</evidence>
<dbReference type="EMBL" id="CACRUT010000029">
    <property type="protein sequence ID" value="VYU64164.1"/>
    <property type="molecule type" value="Genomic_DNA"/>
</dbReference>
<dbReference type="SUPFAM" id="SSF54211">
    <property type="entry name" value="Ribosomal protein S5 domain 2-like"/>
    <property type="match status" value="2"/>
</dbReference>
<dbReference type="FunFam" id="3.10.129.10:FF:000001">
    <property type="entry name" value="3-hydroxyacyl-[acyl-carrier-protein] dehydratase FabZ"/>
    <property type="match status" value="1"/>
</dbReference>
<dbReference type="GO" id="GO:0019171">
    <property type="term" value="F:(3R)-hydroxyacyl-[acyl-carrier-protein] dehydratase activity"/>
    <property type="evidence" value="ECO:0007669"/>
    <property type="project" value="UniProtKB-EC"/>
</dbReference>
<dbReference type="SUPFAM" id="SSF54637">
    <property type="entry name" value="Thioesterase/thiol ester dehydrase-isomerase"/>
    <property type="match status" value="1"/>
</dbReference>
<name>A0A6N3GI71_9BACT</name>
<dbReference type="InterPro" id="IPR020568">
    <property type="entry name" value="Ribosomal_Su5_D2-typ_SF"/>
</dbReference>
<dbReference type="AlphaFoldDB" id="A0A6N3GI71"/>
<reference evidence="20" key="1">
    <citation type="submission" date="2019-11" db="EMBL/GenBank/DDBJ databases">
        <authorList>
            <person name="Feng L."/>
        </authorList>
    </citation>
    <scope>NUCLEOTIDE SEQUENCE</scope>
    <source>
        <strain evidence="20">PclaraLFYP37</strain>
    </source>
</reference>
<dbReference type="GO" id="GO:0006633">
    <property type="term" value="P:fatty acid biosynthetic process"/>
    <property type="evidence" value="ECO:0007669"/>
    <property type="project" value="UniProtKB-UniRule"/>
</dbReference>
<dbReference type="NCBIfam" id="NF009667">
    <property type="entry name" value="PRK13188.1"/>
    <property type="match status" value="1"/>
</dbReference>